<name>A0AAN9Q3T1_CANGL</name>
<reference evidence="1 2" key="1">
    <citation type="submission" date="2024-01" db="EMBL/GenBank/DDBJ databases">
        <title>The genomes of 5 underutilized Papilionoideae crops provide insights into root nodulation and disease resistanc.</title>
        <authorList>
            <person name="Jiang F."/>
        </authorList>
    </citation>
    <scope>NUCLEOTIDE SEQUENCE [LARGE SCALE GENOMIC DNA]</scope>
    <source>
        <strain evidence="1">LVBAO_FW01</strain>
        <tissue evidence="1">Leaves</tissue>
    </source>
</reference>
<comment type="caution">
    <text evidence="1">The sequence shown here is derived from an EMBL/GenBank/DDBJ whole genome shotgun (WGS) entry which is preliminary data.</text>
</comment>
<evidence type="ECO:0000313" key="2">
    <source>
        <dbReference type="Proteomes" id="UP001367508"/>
    </source>
</evidence>
<dbReference type="Proteomes" id="UP001367508">
    <property type="component" value="Unassembled WGS sequence"/>
</dbReference>
<protein>
    <submittedName>
        <fullName evidence="1">Uncharacterized protein</fullName>
    </submittedName>
</protein>
<gene>
    <name evidence="1" type="ORF">VNO77_30957</name>
</gene>
<organism evidence="1 2">
    <name type="scientific">Canavalia gladiata</name>
    <name type="common">Sword bean</name>
    <name type="synonym">Dolichos gladiatus</name>
    <dbReference type="NCBI Taxonomy" id="3824"/>
    <lineage>
        <taxon>Eukaryota</taxon>
        <taxon>Viridiplantae</taxon>
        <taxon>Streptophyta</taxon>
        <taxon>Embryophyta</taxon>
        <taxon>Tracheophyta</taxon>
        <taxon>Spermatophyta</taxon>
        <taxon>Magnoliopsida</taxon>
        <taxon>eudicotyledons</taxon>
        <taxon>Gunneridae</taxon>
        <taxon>Pentapetalae</taxon>
        <taxon>rosids</taxon>
        <taxon>fabids</taxon>
        <taxon>Fabales</taxon>
        <taxon>Fabaceae</taxon>
        <taxon>Papilionoideae</taxon>
        <taxon>50 kb inversion clade</taxon>
        <taxon>NPAAA clade</taxon>
        <taxon>indigoferoid/millettioid clade</taxon>
        <taxon>Phaseoleae</taxon>
        <taxon>Canavalia</taxon>
    </lineage>
</organism>
<sequence>MEAEKREERFSRSKGKRRAFVIFEGSSGVGWIIRKKEEARHFWRRSSISQIQDSDLYIKKRLRWIEEVDVQHISEDPVIVEHDQYHDLVPGHDMQLSKAVFCSEWGNSLHLHVYEEQEFCMISALVGIYMIKWVMTAPDVNPHDPLLCLNKLGRMSSLKRQHSQAVGLLHDYSRAPGSILAPCHFSLYDTLGSCTWRCRVLIWAIRQFLNLVYEFGEEYKTRPFFNSQLRCGPSRYLDELDLAKWQWDRGSLPGLDLA</sequence>
<proteinExistence type="predicted"/>
<dbReference type="AlphaFoldDB" id="A0AAN9Q3T1"/>
<dbReference type="EMBL" id="JAYMYQ010000007">
    <property type="protein sequence ID" value="KAK7320957.1"/>
    <property type="molecule type" value="Genomic_DNA"/>
</dbReference>
<accession>A0AAN9Q3T1</accession>
<evidence type="ECO:0000313" key="1">
    <source>
        <dbReference type="EMBL" id="KAK7320957.1"/>
    </source>
</evidence>
<keyword evidence="2" id="KW-1185">Reference proteome</keyword>